<name>A0ABN1QZI5_9ACTN</name>
<feature type="region of interest" description="Disordered" evidence="1">
    <location>
        <begin position="1"/>
        <end position="20"/>
    </location>
</feature>
<dbReference type="EMBL" id="BAAAHH010000008">
    <property type="protein sequence ID" value="GAA0949354.1"/>
    <property type="molecule type" value="Genomic_DNA"/>
</dbReference>
<dbReference type="Proteomes" id="UP001500665">
    <property type="component" value="Unassembled WGS sequence"/>
</dbReference>
<accession>A0ABN1QZI5</accession>
<protein>
    <submittedName>
        <fullName evidence="2">Uncharacterized protein</fullName>
    </submittedName>
</protein>
<comment type="caution">
    <text evidence="2">The sequence shown here is derived from an EMBL/GenBank/DDBJ whole genome shotgun (WGS) entry which is preliminary data.</text>
</comment>
<reference evidence="2 3" key="1">
    <citation type="journal article" date="2019" name="Int. J. Syst. Evol. Microbiol.">
        <title>The Global Catalogue of Microorganisms (GCM) 10K type strain sequencing project: providing services to taxonomists for standard genome sequencing and annotation.</title>
        <authorList>
            <consortium name="The Broad Institute Genomics Platform"/>
            <consortium name="The Broad Institute Genome Sequencing Center for Infectious Disease"/>
            <person name="Wu L."/>
            <person name="Ma J."/>
        </authorList>
    </citation>
    <scope>NUCLEOTIDE SEQUENCE [LARGE SCALE GENOMIC DNA]</scope>
    <source>
        <strain evidence="2 3">JCM 10696</strain>
    </source>
</reference>
<organism evidence="2 3">
    <name type="scientific">Actinocorallia libanotica</name>
    <dbReference type="NCBI Taxonomy" id="46162"/>
    <lineage>
        <taxon>Bacteria</taxon>
        <taxon>Bacillati</taxon>
        <taxon>Actinomycetota</taxon>
        <taxon>Actinomycetes</taxon>
        <taxon>Streptosporangiales</taxon>
        <taxon>Thermomonosporaceae</taxon>
        <taxon>Actinocorallia</taxon>
    </lineage>
</organism>
<keyword evidence="3" id="KW-1185">Reference proteome</keyword>
<evidence type="ECO:0000256" key="1">
    <source>
        <dbReference type="SAM" id="MobiDB-lite"/>
    </source>
</evidence>
<sequence length="82" mass="9149">MSTGRYTIPRPTAANEMRNESAAWKKNALEVMFREAGAMGGLLRGGEAPDAVRGLRRHRGPSRRSHGWSQGDRPSRRALRHP</sequence>
<proteinExistence type="predicted"/>
<gene>
    <name evidence="2" type="ORF">GCM10009550_26660</name>
</gene>
<evidence type="ECO:0000313" key="2">
    <source>
        <dbReference type="EMBL" id="GAA0949354.1"/>
    </source>
</evidence>
<feature type="region of interest" description="Disordered" evidence="1">
    <location>
        <begin position="41"/>
        <end position="82"/>
    </location>
</feature>
<feature type="compositionally biased region" description="Basic residues" evidence="1">
    <location>
        <begin position="54"/>
        <end position="66"/>
    </location>
</feature>
<evidence type="ECO:0000313" key="3">
    <source>
        <dbReference type="Proteomes" id="UP001500665"/>
    </source>
</evidence>